<dbReference type="PANTHER" id="PTHR12483:SF123">
    <property type="entry name" value="COPPER TRANSPORT PROTEIN"/>
    <property type="match status" value="1"/>
</dbReference>
<comment type="caution">
    <text evidence="8">The sequence shown here is derived from an EMBL/GenBank/DDBJ whole genome shotgun (WGS) entry which is preliminary data.</text>
</comment>
<sequence>MPAMHMAFFWGHRAQVLFPNWPGDRSSAGMYVLCLLIVAALASLVEALSAASHGLSRRSRRGDSNVPELILAAGVHATKMGLSYMAMLAVMSFNAGVFLAVVAGHTAGYMLARSRVFGCTTRADVPTNGNLAPSSEPKP</sequence>
<evidence type="ECO:0000256" key="4">
    <source>
        <dbReference type="ARBA" id="ARBA00022989"/>
    </source>
</evidence>
<evidence type="ECO:0000256" key="2">
    <source>
        <dbReference type="ARBA" id="ARBA00022692"/>
    </source>
</evidence>
<dbReference type="EMBL" id="BQKI01000012">
    <property type="protein sequence ID" value="GJN05749.1"/>
    <property type="molecule type" value="Genomic_DNA"/>
</dbReference>
<comment type="similarity">
    <text evidence="1 7">Belongs to the copper transporter (Ctr) (TC 1.A.56) family. SLC31A subfamily.</text>
</comment>
<evidence type="ECO:0000313" key="8">
    <source>
        <dbReference type="EMBL" id="GJN05749.1"/>
    </source>
</evidence>
<feature type="transmembrane region" description="Helical" evidence="7">
    <location>
        <begin position="28"/>
        <end position="48"/>
    </location>
</feature>
<name>A0AAV5D656_ELECO</name>
<keyword evidence="6 7" id="KW-0472">Membrane</keyword>
<evidence type="ECO:0000256" key="1">
    <source>
        <dbReference type="ARBA" id="ARBA00006921"/>
    </source>
</evidence>
<dbReference type="InterPro" id="IPR007274">
    <property type="entry name" value="Cop_transporter"/>
</dbReference>
<dbReference type="Pfam" id="PF04145">
    <property type="entry name" value="Ctr"/>
    <property type="match status" value="1"/>
</dbReference>
<evidence type="ECO:0000256" key="7">
    <source>
        <dbReference type="RuleBase" id="RU367022"/>
    </source>
</evidence>
<keyword evidence="2 7" id="KW-0812">Transmembrane</keyword>
<dbReference type="Proteomes" id="UP001054889">
    <property type="component" value="Unassembled WGS sequence"/>
</dbReference>
<dbReference type="PANTHER" id="PTHR12483">
    <property type="entry name" value="SOLUTE CARRIER FAMILY 31 COPPER TRANSPORTERS"/>
    <property type="match status" value="1"/>
</dbReference>
<comment type="subcellular location">
    <subcellularLocation>
        <location evidence="7">Membrane</location>
        <topology evidence="7">Multi-pass membrane protein</topology>
    </subcellularLocation>
</comment>
<protein>
    <recommendedName>
        <fullName evidence="7">Copper transport protein</fullName>
    </recommendedName>
</protein>
<dbReference type="AlphaFoldDB" id="A0AAV5D656"/>
<keyword evidence="5 7" id="KW-0186">Copper</keyword>
<organism evidence="8 9">
    <name type="scientific">Eleusine coracana subsp. coracana</name>
    <dbReference type="NCBI Taxonomy" id="191504"/>
    <lineage>
        <taxon>Eukaryota</taxon>
        <taxon>Viridiplantae</taxon>
        <taxon>Streptophyta</taxon>
        <taxon>Embryophyta</taxon>
        <taxon>Tracheophyta</taxon>
        <taxon>Spermatophyta</taxon>
        <taxon>Magnoliopsida</taxon>
        <taxon>Liliopsida</taxon>
        <taxon>Poales</taxon>
        <taxon>Poaceae</taxon>
        <taxon>PACMAD clade</taxon>
        <taxon>Chloridoideae</taxon>
        <taxon>Cynodonteae</taxon>
        <taxon>Eleusininae</taxon>
        <taxon>Eleusine</taxon>
    </lineage>
</organism>
<gene>
    <name evidence="8" type="primary">ga23411</name>
    <name evidence="8" type="ORF">PR202_ga23411</name>
</gene>
<keyword evidence="4 7" id="KW-1133">Transmembrane helix</keyword>
<reference evidence="8" key="1">
    <citation type="journal article" date="2018" name="DNA Res.">
        <title>Multiple hybrid de novo genome assembly of finger millet, an orphan allotetraploid crop.</title>
        <authorList>
            <person name="Hatakeyama M."/>
            <person name="Aluri S."/>
            <person name="Balachadran M.T."/>
            <person name="Sivarajan S.R."/>
            <person name="Patrignani A."/>
            <person name="Gruter S."/>
            <person name="Poveda L."/>
            <person name="Shimizu-Inatsugi R."/>
            <person name="Baeten J."/>
            <person name="Francoijs K.J."/>
            <person name="Nataraja K.N."/>
            <person name="Reddy Y.A.N."/>
            <person name="Phadnis S."/>
            <person name="Ravikumar R.L."/>
            <person name="Schlapbach R."/>
            <person name="Sreeman S.M."/>
            <person name="Shimizu K.K."/>
        </authorList>
    </citation>
    <scope>NUCLEOTIDE SEQUENCE</scope>
</reference>
<evidence type="ECO:0000256" key="5">
    <source>
        <dbReference type="ARBA" id="ARBA00023008"/>
    </source>
</evidence>
<keyword evidence="7" id="KW-0813">Transport</keyword>
<dbReference type="GO" id="GO:0005375">
    <property type="term" value="F:copper ion transmembrane transporter activity"/>
    <property type="evidence" value="ECO:0007669"/>
    <property type="project" value="UniProtKB-UniRule"/>
</dbReference>
<evidence type="ECO:0000256" key="3">
    <source>
        <dbReference type="ARBA" id="ARBA00022796"/>
    </source>
</evidence>
<accession>A0AAV5D656</accession>
<evidence type="ECO:0000313" key="9">
    <source>
        <dbReference type="Proteomes" id="UP001054889"/>
    </source>
</evidence>
<keyword evidence="3 7" id="KW-0187">Copper transport</keyword>
<reference evidence="8" key="2">
    <citation type="submission" date="2021-12" db="EMBL/GenBank/DDBJ databases">
        <title>Resequencing data analysis of finger millet.</title>
        <authorList>
            <person name="Hatakeyama M."/>
            <person name="Aluri S."/>
            <person name="Balachadran M.T."/>
            <person name="Sivarajan S.R."/>
            <person name="Poveda L."/>
            <person name="Shimizu-Inatsugi R."/>
            <person name="Schlapbach R."/>
            <person name="Sreeman S.M."/>
            <person name="Shimizu K.K."/>
        </authorList>
    </citation>
    <scope>NUCLEOTIDE SEQUENCE</scope>
</reference>
<keyword evidence="7" id="KW-0406">Ion transport</keyword>
<evidence type="ECO:0000256" key="6">
    <source>
        <dbReference type="ARBA" id="ARBA00023136"/>
    </source>
</evidence>
<keyword evidence="9" id="KW-1185">Reference proteome</keyword>
<dbReference type="GO" id="GO:0005886">
    <property type="term" value="C:plasma membrane"/>
    <property type="evidence" value="ECO:0007669"/>
    <property type="project" value="TreeGrafter"/>
</dbReference>
<proteinExistence type="inferred from homology"/>